<dbReference type="InterPro" id="IPR005482">
    <property type="entry name" value="Biotin_COase_C"/>
</dbReference>
<evidence type="ECO:0000313" key="11">
    <source>
        <dbReference type="EMBL" id="GMI18234.1"/>
    </source>
</evidence>
<evidence type="ECO:0000313" key="12">
    <source>
        <dbReference type="Proteomes" id="UP001165122"/>
    </source>
</evidence>
<dbReference type="InterPro" id="IPR041265">
    <property type="entry name" value="PCC_BT"/>
</dbReference>
<feature type="domain" description="Lipoyl-binding" evidence="8">
    <location>
        <begin position="661"/>
        <end position="736"/>
    </location>
</feature>
<dbReference type="InterPro" id="IPR011053">
    <property type="entry name" value="Single_hybrid_motif"/>
</dbReference>
<dbReference type="GO" id="GO:0005524">
    <property type="term" value="F:ATP binding"/>
    <property type="evidence" value="ECO:0007669"/>
    <property type="project" value="UniProtKB-UniRule"/>
</dbReference>
<dbReference type="Pfam" id="PF02786">
    <property type="entry name" value="CPSase_L_D2"/>
    <property type="match status" value="1"/>
</dbReference>
<keyword evidence="6" id="KW-0092">Biotin</keyword>
<dbReference type="Pfam" id="PF02785">
    <property type="entry name" value="Biotin_carb_C"/>
    <property type="match status" value="1"/>
</dbReference>
<evidence type="ECO:0000259" key="9">
    <source>
        <dbReference type="PROSITE" id="PS50975"/>
    </source>
</evidence>
<dbReference type="Gene3D" id="3.30.700.30">
    <property type="match status" value="1"/>
</dbReference>
<dbReference type="SUPFAM" id="SSF51230">
    <property type="entry name" value="Single hybrid motif"/>
    <property type="match status" value="1"/>
</dbReference>
<evidence type="ECO:0000256" key="1">
    <source>
        <dbReference type="ARBA" id="ARBA00001953"/>
    </source>
</evidence>
<dbReference type="InterPro" id="IPR016185">
    <property type="entry name" value="PreATP-grasp_dom_sf"/>
</dbReference>
<keyword evidence="12" id="KW-1185">Reference proteome</keyword>
<evidence type="ECO:0000256" key="5">
    <source>
        <dbReference type="ARBA" id="ARBA00023098"/>
    </source>
</evidence>
<dbReference type="InterPro" id="IPR011764">
    <property type="entry name" value="Biotin_carboxylation_dom"/>
</dbReference>
<dbReference type="Gene3D" id="2.40.50.100">
    <property type="match status" value="1"/>
</dbReference>
<dbReference type="PANTHER" id="PTHR18866:SF33">
    <property type="entry name" value="METHYLCROTONOYL-COA CARBOXYLASE SUBUNIT ALPHA, MITOCHONDRIAL-RELATED"/>
    <property type="match status" value="1"/>
</dbReference>
<dbReference type="OrthoDB" id="196847at2759"/>
<feature type="domain" description="Biotin carboxylation" evidence="10">
    <location>
        <begin position="36"/>
        <end position="498"/>
    </location>
</feature>
<protein>
    <recommendedName>
        <fullName evidence="13">Propionyl-CoA carboxylase</fullName>
    </recommendedName>
</protein>
<dbReference type="InterPro" id="IPR005479">
    <property type="entry name" value="CPAse_ATP-bd"/>
</dbReference>
<comment type="cofactor">
    <cofactor evidence="1">
        <name>biotin</name>
        <dbReference type="ChEBI" id="CHEBI:57586"/>
    </cofactor>
</comment>
<sequence>MLSAASILASKRFTPRHAAPYAALFSSAAQEILPLEGEKVLVANRGEIACRVFRTAKSMGMSTVSIHSDVDTMAQHVKHSDEAICVGPAASIKSYLVIENVIDAIKQTGAKYVHPGYGFLSENSVFCEAVQDMGVRFVGPPSRAIQAMGDKIESKQIAIDAGINTIPGFQGVIKDAEECVEISKEVGYPVMIKASAGGGGKGMRIAWNDEEAREGFRLSTDEAKASFDDDRIFVEKFIERPHHIEIQLLADGPVHDNVVCFPERECSIQRRNQKVIEEAPSVLLTEETRQAMASQAAQLARAVGYSSAGTVEFLCDEKQNFYFLEMNTRLQVEHPVTEMITNVDLVQHMLEVAAGHPLPADLVKACADNGGVVPFKGWAIESRIYAEDPFRGFLPSTGPLLSYEEPTTEGVDMEGVTVRCDSGVVEGSDISMFYDPMISKLVTYADTRIKAIDGMAAALNQYVIKGVGHNTPFCASVCRNQHFRDGDTPTSFIDTHYPEGFHGVELKEEETVALAVSVAAIARAKSEILETPPLPLSSSELFQTDSGEPVVVDNVIVTLGGHRGQSYAVALEDAGTRAQVRKLATGSMEYEGDVHTLDLGPMDYSPVSSLATTTVDGEQKVIQIFGEDAQGVLSVQMEGSVVDCVVRSPDQFALSTYMKEPPVIDTSLMLLSPMPGKLISYAVQVGDSVELGQELCVVEAMKMQNVQRSERRGVIKSINCEVGDSLKVDEVLIEFEEDE</sequence>
<dbReference type="Proteomes" id="UP001165122">
    <property type="component" value="Unassembled WGS sequence"/>
</dbReference>
<reference evidence="12" key="1">
    <citation type="journal article" date="2023" name="Commun. Biol.">
        <title>Genome analysis of Parmales, the sister group of diatoms, reveals the evolutionary specialization of diatoms from phago-mixotrophs to photoautotrophs.</title>
        <authorList>
            <person name="Ban H."/>
            <person name="Sato S."/>
            <person name="Yoshikawa S."/>
            <person name="Yamada K."/>
            <person name="Nakamura Y."/>
            <person name="Ichinomiya M."/>
            <person name="Sato N."/>
            <person name="Blanc-Mathieu R."/>
            <person name="Endo H."/>
            <person name="Kuwata A."/>
            <person name="Ogata H."/>
        </authorList>
    </citation>
    <scope>NUCLEOTIDE SEQUENCE [LARGE SCALE GENOMIC DNA]</scope>
    <source>
        <strain evidence="12">NIES 3700</strain>
    </source>
</reference>
<dbReference type="EMBL" id="BRXW01000327">
    <property type="protein sequence ID" value="GMI18234.1"/>
    <property type="molecule type" value="Genomic_DNA"/>
</dbReference>
<dbReference type="Pfam" id="PF18140">
    <property type="entry name" value="PCC_BT"/>
    <property type="match status" value="1"/>
</dbReference>
<evidence type="ECO:0000259" key="10">
    <source>
        <dbReference type="PROSITE" id="PS50979"/>
    </source>
</evidence>
<name>A0A9W7FSH7_9STRA</name>
<dbReference type="FunFam" id="3.40.50.20:FF:000010">
    <property type="entry name" value="Propionyl-CoA carboxylase subunit alpha"/>
    <property type="match status" value="1"/>
</dbReference>
<dbReference type="Pfam" id="PF00289">
    <property type="entry name" value="Biotin_carb_N"/>
    <property type="match status" value="1"/>
</dbReference>
<dbReference type="InterPro" id="IPR000089">
    <property type="entry name" value="Biotin_lipoyl"/>
</dbReference>
<evidence type="ECO:0000256" key="7">
    <source>
        <dbReference type="PROSITE-ProRule" id="PRU00409"/>
    </source>
</evidence>
<dbReference type="AlphaFoldDB" id="A0A9W7FSH7"/>
<gene>
    <name evidence="11" type="ORF">TrLO_g7042</name>
</gene>
<dbReference type="InterPro" id="IPR011761">
    <property type="entry name" value="ATP-grasp"/>
</dbReference>
<accession>A0A9W7FSH7</accession>
<dbReference type="GO" id="GO:0004658">
    <property type="term" value="F:propionyl-CoA carboxylase activity"/>
    <property type="evidence" value="ECO:0007669"/>
    <property type="project" value="TreeGrafter"/>
</dbReference>
<dbReference type="GO" id="GO:0006629">
    <property type="term" value="P:lipid metabolic process"/>
    <property type="evidence" value="ECO:0007669"/>
    <property type="project" value="UniProtKB-KW"/>
</dbReference>
<dbReference type="PROSITE" id="PS00867">
    <property type="entry name" value="CPSASE_2"/>
    <property type="match status" value="1"/>
</dbReference>
<dbReference type="GO" id="GO:0005739">
    <property type="term" value="C:mitochondrion"/>
    <property type="evidence" value="ECO:0007669"/>
    <property type="project" value="TreeGrafter"/>
</dbReference>
<dbReference type="FunFam" id="3.30.470.20:FF:000028">
    <property type="entry name" value="Methylcrotonoyl-CoA carboxylase subunit alpha, mitochondrial"/>
    <property type="match status" value="1"/>
</dbReference>
<dbReference type="SUPFAM" id="SSF52440">
    <property type="entry name" value="PreATP-grasp domain"/>
    <property type="match status" value="1"/>
</dbReference>
<feature type="domain" description="ATP-grasp" evidence="9">
    <location>
        <begin position="155"/>
        <end position="354"/>
    </location>
</feature>
<keyword evidence="3 7" id="KW-0547">Nucleotide-binding</keyword>
<evidence type="ECO:0000256" key="2">
    <source>
        <dbReference type="ARBA" id="ARBA00022598"/>
    </source>
</evidence>
<evidence type="ECO:0000256" key="3">
    <source>
        <dbReference type="ARBA" id="ARBA00022741"/>
    </source>
</evidence>
<dbReference type="PANTHER" id="PTHR18866">
    <property type="entry name" value="CARBOXYLASE:PYRUVATE/ACETYL-COA/PROPIONYL-COA CARBOXYLASE"/>
    <property type="match status" value="1"/>
</dbReference>
<keyword evidence="2" id="KW-0436">Ligase</keyword>
<dbReference type="InterPro" id="IPR005481">
    <property type="entry name" value="BC-like_N"/>
</dbReference>
<evidence type="ECO:0000256" key="6">
    <source>
        <dbReference type="ARBA" id="ARBA00023267"/>
    </source>
</evidence>
<dbReference type="InterPro" id="IPR011054">
    <property type="entry name" value="Rudment_hybrid_motif"/>
</dbReference>
<dbReference type="PROSITE" id="PS50968">
    <property type="entry name" value="BIOTINYL_LIPOYL"/>
    <property type="match status" value="1"/>
</dbReference>
<keyword evidence="4 7" id="KW-0067">ATP-binding</keyword>
<keyword evidence="5" id="KW-0443">Lipid metabolism</keyword>
<dbReference type="PROSITE" id="PS00866">
    <property type="entry name" value="CPSASE_1"/>
    <property type="match status" value="1"/>
</dbReference>
<dbReference type="SUPFAM" id="SSF51246">
    <property type="entry name" value="Rudiment single hybrid motif"/>
    <property type="match status" value="1"/>
</dbReference>
<dbReference type="FunFam" id="3.30.1490.20:FF:000003">
    <property type="entry name" value="acetyl-CoA carboxylase isoform X1"/>
    <property type="match status" value="1"/>
</dbReference>
<organism evidence="11 12">
    <name type="scientific">Triparma laevis f. longispina</name>
    <dbReference type="NCBI Taxonomy" id="1714387"/>
    <lineage>
        <taxon>Eukaryota</taxon>
        <taxon>Sar</taxon>
        <taxon>Stramenopiles</taxon>
        <taxon>Ochrophyta</taxon>
        <taxon>Bolidophyceae</taxon>
        <taxon>Parmales</taxon>
        <taxon>Triparmaceae</taxon>
        <taxon>Triparma</taxon>
    </lineage>
</organism>
<evidence type="ECO:0008006" key="13">
    <source>
        <dbReference type="Google" id="ProtNLM"/>
    </source>
</evidence>
<dbReference type="PROSITE" id="PS50979">
    <property type="entry name" value="BC"/>
    <property type="match status" value="1"/>
</dbReference>
<dbReference type="CDD" id="cd06850">
    <property type="entry name" value="biotinyl_domain"/>
    <property type="match status" value="1"/>
</dbReference>
<dbReference type="SMART" id="SM00878">
    <property type="entry name" value="Biotin_carb_C"/>
    <property type="match status" value="1"/>
</dbReference>
<evidence type="ECO:0000256" key="4">
    <source>
        <dbReference type="ARBA" id="ARBA00022840"/>
    </source>
</evidence>
<dbReference type="InterPro" id="IPR050856">
    <property type="entry name" value="Biotin_carboxylase_complex"/>
</dbReference>
<dbReference type="SUPFAM" id="SSF56059">
    <property type="entry name" value="Glutathione synthetase ATP-binding domain-like"/>
    <property type="match status" value="1"/>
</dbReference>
<proteinExistence type="predicted"/>
<dbReference type="Pfam" id="PF00364">
    <property type="entry name" value="Biotin_lipoyl"/>
    <property type="match status" value="1"/>
</dbReference>
<comment type="caution">
    <text evidence="11">The sequence shown here is derived from an EMBL/GenBank/DDBJ whole genome shotgun (WGS) entry which is preliminary data.</text>
</comment>
<dbReference type="Gene3D" id="3.30.470.20">
    <property type="entry name" value="ATP-grasp fold, B domain"/>
    <property type="match status" value="1"/>
</dbReference>
<dbReference type="PROSITE" id="PS50975">
    <property type="entry name" value="ATP_GRASP"/>
    <property type="match status" value="1"/>
</dbReference>
<evidence type="ECO:0000259" key="8">
    <source>
        <dbReference type="PROSITE" id="PS50968"/>
    </source>
</evidence>
<dbReference type="GO" id="GO:0046872">
    <property type="term" value="F:metal ion binding"/>
    <property type="evidence" value="ECO:0007669"/>
    <property type="project" value="InterPro"/>
</dbReference>